<keyword evidence="2" id="KW-1185">Reference proteome</keyword>
<dbReference type="AlphaFoldDB" id="A0A8S1M5G3"/>
<accession>A0A8S1M5G3</accession>
<evidence type="ECO:0000313" key="1">
    <source>
        <dbReference type="EMBL" id="CAD8075938.1"/>
    </source>
</evidence>
<evidence type="ECO:0000313" key="2">
    <source>
        <dbReference type="Proteomes" id="UP000692954"/>
    </source>
</evidence>
<reference evidence="1" key="1">
    <citation type="submission" date="2021-01" db="EMBL/GenBank/DDBJ databases">
        <authorList>
            <consortium name="Genoscope - CEA"/>
            <person name="William W."/>
        </authorList>
    </citation>
    <scope>NUCLEOTIDE SEQUENCE</scope>
</reference>
<dbReference type="Proteomes" id="UP000692954">
    <property type="component" value="Unassembled WGS sequence"/>
</dbReference>
<sequence length="49" mass="5919">MVMERQTLVLLQIYLYIYGKKLYPDGLEQKEEYLYGSHHSQGIQQRDEL</sequence>
<name>A0A8S1M5G3_9CILI</name>
<proteinExistence type="predicted"/>
<protein>
    <submittedName>
        <fullName evidence="1">Uncharacterized protein</fullName>
    </submittedName>
</protein>
<organism evidence="1 2">
    <name type="scientific">Paramecium sonneborni</name>
    <dbReference type="NCBI Taxonomy" id="65129"/>
    <lineage>
        <taxon>Eukaryota</taxon>
        <taxon>Sar</taxon>
        <taxon>Alveolata</taxon>
        <taxon>Ciliophora</taxon>
        <taxon>Intramacronucleata</taxon>
        <taxon>Oligohymenophorea</taxon>
        <taxon>Peniculida</taxon>
        <taxon>Parameciidae</taxon>
        <taxon>Paramecium</taxon>
    </lineage>
</organism>
<dbReference type="EMBL" id="CAJJDN010000034">
    <property type="protein sequence ID" value="CAD8075938.1"/>
    <property type="molecule type" value="Genomic_DNA"/>
</dbReference>
<gene>
    <name evidence="1" type="ORF">PSON_ATCC_30995.1.T0340096</name>
</gene>
<comment type="caution">
    <text evidence="1">The sequence shown here is derived from an EMBL/GenBank/DDBJ whole genome shotgun (WGS) entry which is preliminary data.</text>
</comment>